<proteinExistence type="predicted"/>
<protein>
    <submittedName>
        <fullName evidence="1">Uncharacterized protein</fullName>
    </submittedName>
</protein>
<name>A0A0V0R6B7_PSEPJ</name>
<dbReference type="AlphaFoldDB" id="A0A0V0R6B7"/>
<sequence length="320" mass="38109">MKDEKSGGLQSNDQKEIQYTQNIDELVINVNQNLELFLNSNTLEFLLMFSEYNEQIQKKMYTQENIEIVKKQFQYLYLIQQQRDKNLDQFEFEDFNIIDESQKIQKFIKLFILSRFEIDIYNDQEKLNLEYFWDSENQKKKYVQLVNLGDIQGLKVRLGEFLFEKDSLQNLQQKLKEHYKKELENQKWEIIGKLPLVKNFKNVLGGFYGLIKEPFTSYVNGEDIWQGTIKGVKNFAVSIGEESINLTETLFNSVSSVFQVIKQKNTSQYPNNQQNLNNINNQQQLARHHLQQVQTSIFSQVKNQLFGKKEEQHHNITRKY</sequence>
<evidence type="ECO:0000313" key="1">
    <source>
        <dbReference type="EMBL" id="KRX10034.1"/>
    </source>
</evidence>
<dbReference type="Proteomes" id="UP000054937">
    <property type="component" value="Unassembled WGS sequence"/>
</dbReference>
<gene>
    <name evidence="1" type="ORF">PPERSA_08437</name>
</gene>
<dbReference type="InParanoid" id="A0A0V0R6B7"/>
<dbReference type="EMBL" id="LDAU01000040">
    <property type="protein sequence ID" value="KRX10034.1"/>
    <property type="molecule type" value="Genomic_DNA"/>
</dbReference>
<comment type="caution">
    <text evidence="1">The sequence shown here is derived from an EMBL/GenBank/DDBJ whole genome shotgun (WGS) entry which is preliminary data.</text>
</comment>
<keyword evidence="2" id="KW-1185">Reference proteome</keyword>
<accession>A0A0V0R6B7</accession>
<reference evidence="1 2" key="1">
    <citation type="journal article" date="2015" name="Sci. Rep.">
        <title>Genome of the facultative scuticociliatosis pathogen Pseudocohnilembus persalinus provides insight into its virulence through horizontal gene transfer.</title>
        <authorList>
            <person name="Xiong J."/>
            <person name="Wang G."/>
            <person name="Cheng J."/>
            <person name="Tian M."/>
            <person name="Pan X."/>
            <person name="Warren A."/>
            <person name="Jiang C."/>
            <person name="Yuan D."/>
            <person name="Miao W."/>
        </authorList>
    </citation>
    <scope>NUCLEOTIDE SEQUENCE [LARGE SCALE GENOMIC DNA]</scope>
    <source>
        <strain evidence="1">36N120E</strain>
    </source>
</reference>
<organism evidence="1 2">
    <name type="scientific">Pseudocohnilembus persalinus</name>
    <name type="common">Ciliate</name>
    <dbReference type="NCBI Taxonomy" id="266149"/>
    <lineage>
        <taxon>Eukaryota</taxon>
        <taxon>Sar</taxon>
        <taxon>Alveolata</taxon>
        <taxon>Ciliophora</taxon>
        <taxon>Intramacronucleata</taxon>
        <taxon>Oligohymenophorea</taxon>
        <taxon>Scuticociliatia</taxon>
        <taxon>Philasterida</taxon>
        <taxon>Pseudocohnilembidae</taxon>
        <taxon>Pseudocohnilembus</taxon>
    </lineage>
</organism>
<evidence type="ECO:0000313" key="2">
    <source>
        <dbReference type="Proteomes" id="UP000054937"/>
    </source>
</evidence>